<evidence type="ECO:0000259" key="3">
    <source>
        <dbReference type="Pfam" id="PF23395"/>
    </source>
</evidence>
<proteinExistence type="predicted"/>
<dbReference type="InterPro" id="IPR057559">
    <property type="entry name" value="SAM_6"/>
</dbReference>
<evidence type="ECO:0000256" key="1">
    <source>
        <dbReference type="SAM" id="MobiDB-lite"/>
    </source>
</evidence>
<name>A0A2V1DZP3_9PLEO</name>
<evidence type="ECO:0000313" key="4">
    <source>
        <dbReference type="EMBL" id="PVI03539.1"/>
    </source>
</evidence>
<accession>A0A2V1DZP3</accession>
<feature type="region of interest" description="Disordered" evidence="1">
    <location>
        <begin position="625"/>
        <end position="656"/>
    </location>
</feature>
<gene>
    <name evidence="4" type="ORF">DM02DRAFT_557950</name>
</gene>
<dbReference type="Proteomes" id="UP000244855">
    <property type="component" value="Unassembled WGS sequence"/>
</dbReference>
<feature type="compositionally biased region" description="Polar residues" evidence="1">
    <location>
        <begin position="647"/>
        <end position="656"/>
    </location>
</feature>
<dbReference type="OrthoDB" id="3647246at2759"/>
<reference evidence="4 5" key="1">
    <citation type="journal article" date="2018" name="Sci. Rep.">
        <title>Comparative genomics provides insights into the lifestyle and reveals functional heterogeneity of dark septate endophytic fungi.</title>
        <authorList>
            <person name="Knapp D.G."/>
            <person name="Nemeth J.B."/>
            <person name="Barry K."/>
            <person name="Hainaut M."/>
            <person name="Henrissat B."/>
            <person name="Johnson J."/>
            <person name="Kuo A."/>
            <person name="Lim J.H.P."/>
            <person name="Lipzen A."/>
            <person name="Nolan M."/>
            <person name="Ohm R.A."/>
            <person name="Tamas L."/>
            <person name="Grigoriev I.V."/>
            <person name="Spatafora J.W."/>
            <person name="Nagy L.G."/>
            <person name="Kovacs G.M."/>
        </authorList>
    </citation>
    <scope>NUCLEOTIDE SEQUENCE [LARGE SCALE GENOMIC DNA]</scope>
    <source>
        <strain evidence="4 5">DSE2036</strain>
    </source>
</reference>
<feature type="compositionally biased region" description="Polar residues" evidence="1">
    <location>
        <begin position="625"/>
        <end position="638"/>
    </location>
</feature>
<keyword evidence="5" id="KW-1185">Reference proteome</keyword>
<dbReference type="InterPro" id="IPR055528">
    <property type="entry name" value="DUF7102"/>
</dbReference>
<feature type="domain" description="SAM-like" evidence="3">
    <location>
        <begin position="847"/>
        <end position="932"/>
    </location>
</feature>
<dbReference type="Pfam" id="PF23395">
    <property type="entry name" value="SAM_6"/>
    <property type="match status" value="1"/>
</dbReference>
<dbReference type="Pfam" id="PF23394">
    <property type="entry name" value="DUF7102"/>
    <property type="match status" value="1"/>
</dbReference>
<dbReference type="AlphaFoldDB" id="A0A2V1DZP3"/>
<sequence length="946" mass="106338">MELDLGFDAEPSEPTILEYARFHGLCRDYSLETPAFNLTAAPSDEVLEHDLCDPLNPPILKIRATELIKERLTINIQEASLLHSIASFKSAENVFEDDENCSHRICCLKQEMPVLRTDHELDVLKFGSTETPNIAELRIPLEPLDPEKDEGLEWPEKYLASARQCDGRLRAEKLQVSKSDIFYLNNAVRNSYIVENDSADDTEQDIYRRSSALEPLTPPLLPLSPPATPYIPSSPASHLPILSDSSNSTIEEAKLLQEQIMDTDALIQGDDGESNLLLDITGGLGDSSYADQLTPTLKRKSELLHVETPLTPPIFSESPAKKLKTVTFSDIPQYINGFVCMCDQKTDEASQKEELEYVQEDWQPVAKEAKWRIEHERLCEADTTKRIDVPFIEFVPPTAPWDEYKRNISKTDETELHSQRAFLARIKRTYPSESWHGVSRLNRELQIEPFAQRSARVTIDEKLHGQEHLDQITREMTSNDIVTSSTDIWKRDGLRLLEQEDDEEEELERMKLPEEECMDLVTDNPSAKFNEAGCDLKASRGVWSIQDSVHGHDESGYRGIDELQQKKFPAASRKPPKALTKKSDAIDRGVEKNGSLMFGGKFSASSAMDKFIALHGMEVKPQKTNDQGQAISKNSQPTPYKAHFNPASPTNENLSEYTAIRPPTPVLPKPSKTYPSCSFIISEALLHQHHISRLLERLYPNAEFISRDFDLPYVPAQEADLVLSPSTGLILTTLQEIKQRALPGQPDDSKIKKRLMQLQSRYERLVVLVSESPGRQLGGRGVSQVMDARDLEAVEQFKLHASKLQANISVQLIPGEAQALTQSIVEEMAKHGLPHGSKDIGDVKLLSDETNWELFLRRVGLNPFAAQVILALLKGHANYPVTTTSSESFENTVSYVSVFGLQRFIMMSAQERVQTFQALLGGSRILQKVSTLLDQQWLSPGHDTQV</sequence>
<evidence type="ECO:0000259" key="2">
    <source>
        <dbReference type="Pfam" id="PF23394"/>
    </source>
</evidence>
<dbReference type="EMBL" id="KZ805330">
    <property type="protein sequence ID" value="PVI03539.1"/>
    <property type="molecule type" value="Genomic_DNA"/>
</dbReference>
<protein>
    <submittedName>
        <fullName evidence="4">Uncharacterized protein</fullName>
    </submittedName>
</protein>
<feature type="domain" description="DUF7102" evidence="2">
    <location>
        <begin position="678"/>
        <end position="834"/>
    </location>
</feature>
<organism evidence="4 5">
    <name type="scientific">Periconia macrospinosa</name>
    <dbReference type="NCBI Taxonomy" id="97972"/>
    <lineage>
        <taxon>Eukaryota</taxon>
        <taxon>Fungi</taxon>
        <taxon>Dikarya</taxon>
        <taxon>Ascomycota</taxon>
        <taxon>Pezizomycotina</taxon>
        <taxon>Dothideomycetes</taxon>
        <taxon>Pleosporomycetidae</taxon>
        <taxon>Pleosporales</taxon>
        <taxon>Massarineae</taxon>
        <taxon>Periconiaceae</taxon>
        <taxon>Periconia</taxon>
    </lineage>
</organism>
<evidence type="ECO:0000313" key="5">
    <source>
        <dbReference type="Proteomes" id="UP000244855"/>
    </source>
</evidence>